<name>A0A7K0ESR5_9BACT</name>
<dbReference type="OrthoDB" id="9950373at2"/>
<evidence type="ECO:0000313" key="2">
    <source>
        <dbReference type="Proteomes" id="UP000441754"/>
    </source>
</evidence>
<gene>
    <name evidence="1" type="ORF">GJJ30_26440</name>
</gene>
<dbReference type="Proteomes" id="UP000441754">
    <property type="component" value="Unassembled WGS sequence"/>
</dbReference>
<comment type="caution">
    <text evidence="1">The sequence shown here is derived from an EMBL/GenBank/DDBJ whole genome shotgun (WGS) entry which is preliminary data.</text>
</comment>
<organism evidence="1 2">
    <name type="scientific">Larkinella terrae</name>
    <dbReference type="NCBI Taxonomy" id="2025311"/>
    <lineage>
        <taxon>Bacteria</taxon>
        <taxon>Pseudomonadati</taxon>
        <taxon>Bacteroidota</taxon>
        <taxon>Cytophagia</taxon>
        <taxon>Cytophagales</taxon>
        <taxon>Spirosomataceae</taxon>
        <taxon>Larkinella</taxon>
    </lineage>
</organism>
<evidence type="ECO:0000313" key="1">
    <source>
        <dbReference type="EMBL" id="MRS64865.1"/>
    </source>
</evidence>
<dbReference type="EMBL" id="WJXZ01000014">
    <property type="protein sequence ID" value="MRS64865.1"/>
    <property type="molecule type" value="Genomic_DNA"/>
</dbReference>
<proteinExistence type="predicted"/>
<accession>A0A7K0ESR5</accession>
<keyword evidence="2" id="KW-1185">Reference proteome</keyword>
<dbReference type="RefSeq" id="WP_154178168.1">
    <property type="nucleotide sequence ID" value="NZ_WJXZ01000014.1"/>
</dbReference>
<sequence>METQKDTGRIEIVPNRVLKGIDGREPFAEKIEKANAALKKAGVPKIPLKK</sequence>
<protein>
    <submittedName>
        <fullName evidence="1">Uncharacterized protein</fullName>
    </submittedName>
</protein>
<reference evidence="1 2" key="1">
    <citation type="journal article" date="2018" name="Antonie Van Leeuwenhoek">
        <title>Larkinella terrae sp. nov., isolated from soil on Jeju Island, South Korea.</title>
        <authorList>
            <person name="Ten L.N."/>
            <person name="Jeon J."/>
            <person name="Park S.J."/>
            <person name="Park S."/>
            <person name="Lee S.Y."/>
            <person name="Kim M.K."/>
            <person name="Jung H.Y."/>
        </authorList>
    </citation>
    <scope>NUCLEOTIDE SEQUENCE [LARGE SCALE GENOMIC DNA]</scope>
    <source>
        <strain evidence="1 2">KCTC 52001</strain>
    </source>
</reference>
<dbReference type="AlphaFoldDB" id="A0A7K0ESR5"/>